<dbReference type="EMBL" id="KN832870">
    <property type="protein sequence ID" value="KIN08335.1"/>
    <property type="molecule type" value="Genomic_DNA"/>
</dbReference>
<feature type="transmembrane region" description="Helical" evidence="5">
    <location>
        <begin position="87"/>
        <end position="107"/>
    </location>
</feature>
<feature type="transmembrane region" description="Helical" evidence="5">
    <location>
        <begin position="495"/>
        <end position="519"/>
    </location>
</feature>
<dbReference type="STRING" id="913774.A0A0C3HZQ3"/>
<dbReference type="PANTHER" id="PTHR23502:SF23">
    <property type="entry name" value="FLUCONAZOLE RESISTANCE PROTEIN 1"/>
    <property type="match status" value="1"/>
</dbReference>
<feature type="transmembrane region" description="Helical" evidence="5">
    <location>
        <begin position="405"/>
        <end position="423"/>
    </location>
</feature>
<organism evidence="7 8">
    <name type="scientific">Oidiodendron maius (strain Zn)</name>
    <dbReference type="NCBI Taxonomy" id="913774"/>
    <lineage>
        <taxon>Eukaryota</taxon>
        <taxon>Fungi</taxon>
        <taxon>Dikarya</taxon>
        <taxon>Ascomycota</taxon>
        <taxon>Pezizomycotina</taxon>
        <taxon>Leotiomycetes</taxon>
        <taxon>Leotiomycetes incertae sedis</taxon>
        <taxon>Myxotrichaceae</taxon>
        <taxon>Oidiodendron</taxon>
    </lineage>
</organism>
<feature type="transmembrane region" description="Helical" evidence="5">
    <location>
        <begin position="435"/>
        <end position="458"/>
    </location>
</feature>
<keyword evidence="4 5" id="KW-0472">Membrane</keyword>
<dbReference type="InterPro" id="IPR036259">
    <property type="entry name" value="MFS_trans_sf"/>
</dbReference>
<dbReference type="FunCoup" id="A0A0C3HZQ3">
    <property type="interactions" value="16"/>
</dbReference>
<dbReference type="OrthoDB" id="3357846at2759"/>
<dbReference type="CDD" id="cd17323">
    <property type="entry name" value="MFS_Tpo1_MDR_like"/>
    <property type="match status" value="1"/>
</dbReference>
<dbReference type="GO" id="GO:1990961">
    <property type="term" value="P:xenobiotic detoxification by transmembrane export across the plasma membrane"/>
    <property type="evidence" value="ECO:0007669"/>
    <property type="project" value="TreeGrafter"/>
</dbReference>
<dbReference type="Proteomes" id="UP000054321">
    <property type="component" value="Unassembled WGS sequence"/>
</dbReference>
<evidence type="ECO:0000256" key="3">
    <source>
        <dbReference type="ARBA" id="ARBA00022989"/>
    </source>
</evidence>
<comment type="subcellular location">
    <subcellularLocation>
        <location evidence="1">Membrane</location>
        <topology evidence="1">Multi-pass membrane protein</topology>
    </subcellularLocation>
</comment>
<keyword evidence="8" id="KW-1185">Reference proteome</keyword>
<dbReference type="SUPFAM" id="SSF103473">
    <property type="entry name" value="MFS general substrate transporter"/>
    <property type="match status" value="1"/>
</dbReference>
<evidence type="ECO:0000256" key="2">
    <source>
        <dbReference type="ARBA" id="ARBA00022692"/>
    </source>
</evidence>
<dbReference type="PROSITE" id="PS50850">
    <property type="entry name" value="MFS"/>
    <property type="match status" value="1"/>
</dbReference>
<accession>A0A0C3HZQ3</accession>
<evidence type="ECO:0000313" key="7">
    <source>
        <dbReference type="EMBL" id="KIN08335.1"/>
    </source>
</evidence>
<reference evidence="8" key="2">
    <citation type="submission" date="2015-01" db="EMBL/GenBank/DDBJ databases">
        <title>Evolutionary Origins and Diversification of the Mycorrhizal Mutualists.</title>
        <authorList>
            <consortium name="DOE Joint Genome Institute"/>
            <consortium name="Mycorrhizal Genomics Consortium"/>
            <person name="Kohler A."/>
            <person name="Kuo A."/>
            <person name="Nagy L.G."/>
            <person name="Floudas D."/>
            <person name="Copeland A."/>
            <person name="Barry K.W."/>
            <person name="Cichocki N."/>
            <person name="Veneault-Fourrey C."/>
            <person name="LaButti K."/>
            <person name="Lindquist E.A."/>
            <person name="Lipzen A."/>
            <person name="Lundell T."/>
            <person name="Morin E."/>
            <person name="Murat C."/>
            <person name="Riley R."/>
            <person name="Ohm R."/>
            <person name="Sun H."/>
            <person name="Tunlid A."/>
            <person name="Henrissat B."/>
            <person name="Grigoriev I.V."/>
            <person name="Hibbett D.S."/>
            <person name="Martin F."/>
        </authorList>
    </citation>
    <scope>NUCLEOTIDE SEQUENCE [LARGE SCALE GENOMIC DNA]</scope>
    <source>
        <strain evidence="8">Zn</strain>
    </source>
</reference>
<dbReference type="GO" id="GO:0005886">
    <property type="term" value="C:plasma membrane"/>
    <property type="evidence" value="ECO:0007669"/>
    <property type="project" value="TreeGrafter"/>
</dbReference>
<evidence type="ECO:0000256" key="1">
    <source>
        <dbReference type="ARBA" id="ARBA00004141"/>
    </source>
</evidence>
<dbReference type="HOGENOM" id="CLU_008455_11_1_1"/>
<feature type="transmembrane region" description="Helical" evidence="5">
    <location>
        <begin position="363"/>
        <end position="385"/>
    </location>
</feature>
<dbReference type="AlphaFoldDB" id="A0A0C3HZQ3"/>
<feature type="transmembrane region" description="Helical" evidence="5">
    <location>
        <begin position="212"/>
        <end position="233"/>
    </location>
</feature>
<dbReference type="InterPro" id="IPR020846">
    <property type="entry name" value="MFS_dom"/>
</dbReference>
<sequence length="532" mass="57546">MGDLRHSVLGQVLRLVSGRRILQYPEEMPGWQCPPQYMKHSSALDGSTSSDQATNGHGSNESAAIVVDWYCVTDPENPQNWSLSKKLGVASLINLYTFVVYMGSSIYSSSIAGVMKTFGVSSTAASLGLSLYVLAYGLGPLIFSPLSEVPAIGRNPPYIITFAIFVILCVPTALTNSFAGFLVLRFLQGYFGSPCLATGAASMGDMFSMADLPLSLAFWSACAVLGPALGPLISGFSVAAKGWRWALWEMLWGTGPVWVLLFILLPETSPDTILLRRAARLRRVTGNENLRSNSEIIQAHMSLKQVVVESLLRPVQIMILDPAITFTAVYTSLVYGIYYSFFEAFRVARLYPVIYGFNMGENGLVFLSVVVGMLLSVLIYCGMIWNVVRPAIKAHALGPTEGALVPALFASFLPPIGLFLFGWTSRTSIHWIAPVIGISIYSFGMFIMMQSLFMYLAASYPQYAASLFAGNDAARASLAAGAILFSTPLYKNLGIGAGISILASCTVGCIGGTFALYHFGPRLRARSKFALN</sequence>
<keyword evidence="3 5" id="KW-1133">Transmembrane helix</keyword>
<evidence type="ECO:0000259" key="6">
    <source>
        <dbReference type="PROSITE" id="PS50850"/>
    </source>
</evidence>
<dbReference type="Gene3D" id="1.20.1250.20">
    <property type="entry name" value="MFS general substrate transporter like domains"/>
    <property type="match status" value="1"/>
</dbReference>
<feature type="transmembrane region" description="Helical" evidence="5">
    <location>
        <begin position="158"/>
        <end position="184"/>
    </location>
</feature>
<dbReference type="GO" id="GO:0015244">
    <property type="term" value="F:fluconazole transmembrane transporter activity"/>
    <property type="evidence" value="ECO:0007669"/>
    <property type="project" value="TreeGrafter"/>
</dbReference>
<reference evidence="7 8" key="1">
    <citation type="submission" date="2014-04" db="EMBL/GenBank/DDBJ databases">
        <authorList>
            <consortium name="DOE Joint Genome Institute"/>
            <person name="Kuo A."/>
            <person name="Martino E."/>
            <person name="Perotto S."/>
            <person name="Kohler A."/>
            <person name="Nagy L.G."/>
            <person name="Floudas D."/>
            <person name="Copeland A."/>
            <person name="Barry K.W."/>
            <person name="Cichocki N."/>
            <person name="Veneault-Fourrey C."/>
            <person name="LaButti K."/>
            <person name="Lindquist E.A."/>
            <person name="Lipzen A."/>
            <person name="Lundell T."/>
            <person name="Morin E."/>
            <person name="Murat C."/>
            <person name="Sun H."/>
            <person name="Tunlid A."/>
            <person name="Henrissat B."/>
            <person name="Grigoriev I.V."/>
            <person name="Hibbett D.S."/>
            <person name="Martin F."/>
            <person name="Nordberg H.P."/>
            <person name="Cantor M.N."/>
            <person name="Hua S.X."/>
        </authorList>
    </citation>
    <scope>NUCLEOTIDE SEQUENCE [LARGE SCALE GENOMIC DNA]</scope>
    <source>
        <strain evidence="7 8">Zn</strain>
    </source>
</reference>
<dbReference type="Pfam" id="PF07690">
    <property type="entry name" value="MFS_1"/>
    <property type="match status" value="1"/>
</dbReference>
<keyword evidence="2 5" id="KW-0812">Transmembrane</keyword>
<protein>
    <recommendedName>
        <fullName evidence="6">Major facilitator superfamily (MFS) profile domain-containing protein</fullName>
    </recommendedName>
</protein>
<gene>
    <name evidence="7" type="ORF">OIDMADRAFT_37535</name>
</gene>
<name>A0A0C3HZQ3_OIDMZ</name>
<evidence type="ECO:0000256" key="5">
    <source>
        <dbReference type="SAM" id="Phobius"/>
    </source>
</evidence>
<feature type="transmembrane region" description="Helical" evidence="5">
    <location>
        <begin position="245"/>
        <end position="265"/>
    </location>
</feature>
<dbReference type="InterPro" id="IPR011701">
    <property type="entry name" value="MFS"/>
</dbReference>
<dbReference type="InParanoid" id="A0A0C3HZQ3"/>
<dbReference type="FunFam" id="1.20.1250.20:FF:000011">
    <property type="entry name" value="MFS multidrug transporter, putative"/>
    <property type="match status" value="1"/>
</dbReference>
<evidence type="ECO:0000313" key="8">
    <source>
        <dbReference type="Proteomes" id="UP000054321"/>
    </source>
</evidence>
<evidence type="ECO:0000256" key="4">
    <source>
        <dbReference type="ARBA" id="ARBA00023136"/>
    </source>
</evidence>
<proteinExistence type="predicted"/>
<feature type="transmembrane region" description="Helical" evidence="5">
    <location>
        <begin position="127"/>
        <end position="146"/>
    </location>
</feature>
<feature type="domain" description="Major facilitator superfamily (MFS) profile" evidence="6">
    <location>
        <begin position="89"/>
        <end position="524"/>
    </location>
</feature>
<dbReference type="PANTHER" id="PTHR23502">
    <property type="entry name" value="MAJOR FACILITATOR SUPERFAMILY"/>
    <property type="match status" value="1"/>
</dbReference>
<feature type="transmembrane region" description="Helical" evidence="5">
    <location>
        <begin position="323"/>
        <end position="342"/>
    </location>
</feature>